<dbReference type="HOGENOM" id="CLU_2322837_0_0_1"/>
<gene>
    <name evidence="1" type="primary">Dsec\GM15932</name>
    <name evidence="1" type="ORF">Dsec_GM15932</name>
</gene>
<evidence type="ECO:0000313" key="1">
    <source>
        <dbReference type="EMBL" id="EDW56810.1"/>
    </source>
</evidence>
<sequence length="99" mass="10827">MSSTWVGRAPEPVEMEMVTVTTQPDYGVVVTQIPVYTLNGVGAGALPIAVGSKPMRVWSQSGHVPHPQDPPVRSDLVYVLLLALHLPSLLHQLLQEQRH</sequence>
<proteinExistence type="predicted"/>
<reference evidence="1 2" key="1">
    <citation type="journal article" date="2007" name="Nature">
        <title>Evolution of genes and genomes on the Drosophila phylogeny.</title>
        <authorList>
            <consortium name="Drosophila 12 Genomes Consortium"/>
            <person name="Clark A.G."/>
            <person name="Eisen M.B."/>
            <person name="Smith D.R."/>
            <person name="Bergman C.M."/>
            <person name="Oliver B."/>
            <person name="Markow T.A."/>
            <person name="Kaufman T.C."/>
            <person name="Kellis M."/>
            <person name="Gelbart W."/>
            <person name="Iyer V.N."/>
            <person name="Pollard D.A."/>
            <person name="Sackton T.B."/>
            <person name="Larracuente A.M."/>
            <person name="Singh N.D."/>
            <person name="Abad J.P."/>
            <person name="Abt D.N."/>
            <person name="Adryan B."/>
            <person name="Aguade M."/>
            <person name="Akashi H."/>
            <person name="Anderson W.W."/>
            <person name="Aquadro C.F."/>
            <person name="Ardell D.H."/>
            <person name="Arguello R."/>
            <person name="Artieri C.G."/>
            <person name="Barbash D.A."/>
            <person name="Barker D."/>
            <person name="Barsanti P."/>
            <person name="Batterham P."/>
            <person name="Batzoglou S."/>
            <person name="Begun D."/>
            <person name="Bhutkar A."/>
            <person name="Blanco E."/>
            <person name="Bosak S.A."/>
            <person name="Bradley R.K."/>
            <person name="Brand A.D."/>
            <person name="Brent M.R."/>
            <person name="Brooks A.N."/>
            <person name="Brown R.H."/>
            <person name="Butlin R.K."/>
            <person name="Caggese C."/>
            <person name="Calvi B.R."/>
            <person name="Bernardo de Carvalho A."/>
            <person name="Caspi A."/>
            <person name="Castrezana S."/>
            <person name="Celniker S.E."/>
            <person name="Chang J.L."/>
            <person name="Chapple C."/>
            <person name="Chatterji S."/>
            <person name="Chinwalla A."/>
            <person name="Civetta A."/>
            <person name="Clifton S.W."/>
            <person name="Comeron J.M."/>
            <person name="Costello J.C."/>
            <person name="Coyne J.A."/>
            <person name="Daub J."/>
            <person name="David R.G."/>
            <person name="Delcher A.L."/>
            <person name="Delehaunty K."/>
            <person name="Do C.B."/>
            <person name="Ebling H."/>
            <person name="Edwards K."/>
            <person name="Eickbush T."/>
            <person name="Evans J.D."/>
            <person name="Filipski A."/>
            <person name="Findeiss S."/>
            <person name="Freyhult E."/>
            <person name="Fulton L."/>
            <person name="Fulton R."/>
            <person name="Garcia A.C."/>
            <person name="Gardiner A."/>
            <person name="Garfield D.A."/>
            <person name="Garvin B.E."/>
            <person name="Gibson G."/>
            <person name="Gilbert D."/>
            <person name="Gnerre S."/>
            <person name="Godfrey J."/>
            <person name="Good R."/>
            <person name="Gotea V."/>
            <person name="Gravely B."/>
            <person name="Greenberg A.J."/>
            <person name="Griffiths-Jones S."/>
            <person name="Gross S."/>
            <person name="Guigo R."/>
            <person name="Gustafson E.A."/>
            <person name="Haerty W."/>
            <person name="Hahn M.W."/>
            <person name="Halligan D.L."/>
            <person name="Halpern A.L."/>
            <person name="Halter G.M."/>
            <person name="Han M.V."/>
            <person name="Heger A."/>
            <person name="Hillier L."/>
            <person name="Hinrichs A.S."/>
            <person name="Holmes I."/>
            <person name="Hoskins R.A."/>
            <person name="Hubisz M.J."/>
            <person name="Hultmark D."/>
            <person name="Huntley M.A."/>
            <person name="Jaffe D.B."/>
            <person name="Jagadeeshan S."/>
            <person name="Jeck W.R."/>
            <person name="Johnson J."/>
            <person name="Jones C.D."/>
            <person name="Jordan W.C."/>
            <person name="Karpen G.H."/>
            <person name="Kataoka E."/>
            <person name="Keightley P.D."/>
            <person name="Kheradpour P."/>
            <person name="Kirkness E.F."/>
            <person name="Koerich L.B."/>
            <person name="Kristiansen K."/>
            <person name="Kudrna D."/>
            <person name="Kulathinal R.J."/>
            <person name="Kumar S."/>
            <person name="Kwok R."/>
            <person name="Lander E."/>
            <person name="Langley C.H."/>
            <person name="Lapoint R."/>
            <person name="Lazzaro B.P."/>
            <person name="Lee S.J."/>
            <person name="Levesque L."/>
            <person name="Li R."/>
            <person name="Lin C.F."/>
            <person name="Lin M.F."/>
            <person name="Lindblad-Toh K."/>
            <person name="Llopart A."/>
            <person name="Long M."/>
            <person name="Low L."/>
            <person name="Lozovsky E."/>
            <person name="Lu J."/>
            <person name="Luo M."/>
            <person name="Machado C.A."/>
            <person name="Makalowski W."/>
            <person name="Marzo M."/>
            <person name="Matsuda M."/>
            <person name="Matzkin L."/>
            <person name="McAllister B."/>
            <person name="McBride C.S."/>
            <person name="McKernan B."/>
            <person name="McKernan K."/>
            <person name="Mendez-Lago M."/>
            <person name="Minx P."/>
            <person name="Mollenhauer M.U."/>
            <person name="Montooth K."/>
            <person name="Mount S.M."/>
            <person name="Mu X."/>
            <person name="Myers E."/>
            <person name="Negre B."/>
            <person name="Newfeld S."/>
            <person name="Nielsen R."/>
            <person name="Noor M.A."/>
            <person name="O'Grady P."/>
            <person name="Pachter L."/>
            <person name="Papaceit M."/>
            <person name="Parisi M.J."/>
            <person name="Parisi M."/>
            <person name="Parts L."/>
            <person name="Pedersen J.S."/>
            <person name="Pesole G."/>
            <person name="Phillippy A.M."/>
            <person name="Ponting C.P."/>
            <person name="Pop M."/>
            <person name="Porcelli D."/>
            <person name="Powell J.R."/>
            <person name="Prohaska S."/>
            <person name="Pruitt K."/>
            <person name="Puig M."/>
            <person name="Quesneville H."/>
            <person name="Ram K.R."/>
            <person name="Rand D."/>
            <person name="Rasmussen M.D."/>
            <person name="Reed L.K."/>
            <person name="Reenan R."/>
            <person name="Reily A."/>
            <person name="Remington K.A."/>
            <person name="Rieger T.T."/>
            <person name="Ritchie M.G."/>
            <person name="Robin C."/>
            <person name="Rogers Y.H."/>
            <person name="Rohde C."/>
            <person name="Rozas J."/>
            <person name="Rubenfield M.J."/>
            <person name="Ruiz A."/>
            <person name="Russo S."/>
            <person name="Salzberg S.L."/>
            <person name="Sanchez-Gracia A."/>
            <person name="Saranga D.J."/>
            <person name="Sato H."/>
            <person name="Schaeffer S.W."/>
            <person name="Schatz M.C."/>
            <person name="Schlenke T."/>
            <person name="Schwartz R."/>
            <person name="Segarra C."/>
            <person name="Singh R.S."/>
            <person name="Sirot L."/>
            <person name="Sirota M."/>
            <person name="Sisneros N.B."/>
            <person name="Smith C.D."/>
            <person name="Smith T.F."/>
            <person name="Spieth J."/>
            <person name="Stage D.E."/>
            <person name="Stark A."/>
            <person name="Stephan W."/>
            <person name="Strausberg R.L."/>
            <person name="Strempel S."/>
            <person name="Sturgill D."/>
            <person name="Sutton G."/>
            <person name="Sutton G.G."/>
            <person name="Tao W."/>
            <person name="Teichmann S."/>
            <person name="Tobari Y.N."/>
            <person name="Tomimura Y."/>
            <person name="Tsolas J.M."/>
            <person name="Valente V.L."/>
            <person name="Venter E."/>
            <person name="Venter J.C."/>
            <person name="Vicario S."/>
            <person name="Vieira F.G."/>
            <person name="Vilella A.J."/>
            <person name="Villasante A."/>
            <person name="Walenz B."/>
            <person name="Wang J."/>
            <person name="Wasserman M."/>
            <person name="Watts T."/>
            <person name="Wilson D."/>
            <person name="Wilson R.K."/>
            <person name="Wing R.A."/>
            <person name="Wolfner M.F."/>
            <person name="Wong A."/>
            <person name="Wong G.K."/>
            <person name="Wu C.I."/>
            <person name="Wu G."/>
            <person name="Yamamoto D."/>
            <person name="Yang H.P."/>
            <person name="Yang S.P."/>
            <person name="Yorke J.A."/>
            <person name="Yoshida K."/>
            <person name="Zdobnov E."/>
            <person name="Zhang P."/>
            <person name="Zhang Y."/>
            <person name="Zimin A.V."/>
            <person name="Baldwin J."/>
            <person name="Abdouelleil A."/>
            <person name="Abdulkadir J."/>
            <person name="Abebe A."/>
            <person name="Abera B."/>
            <person name="Abreu J."/>
            <person name="Acer S.C."/>
            <person name="Aftuck L."/>
            <person name="Alexander A."/>
            <person name="An P."/>
            <person name="Anderson E."/>
            <person name="Anderson S."/>
            <person name="Arachi H."/>
            <person name="Azer M."/>
            <person name="Bachantsang P."/>
            <person name="Barry A."/>
            <person name="Bayul T."/>
            <person name="Berlin A."/>
            <person name="Bessette D."/>
            <person name="Bloom T."/>
            <person name="Blye J."/>
            <person name="Boguslavskiy L."/>
            <person name="Bonnet C."/>
            <person name="Boukhgalter B."/>
            <person name="Bourzgui I."/>
            <person name="Brown A."/>
            <person name="Cahill P."/>
            <person name="Channer S."/>
            <person name="Cheshatsang Y."/>
            <person name="Chuda L."/>
            <person name="Citroen M."/>
            <person name="Collymore A."/>
            <person name="Cooke P."/>
            <person name="Costello M."/>
            <person name="D'Aco K."/>
            <person name="Daza R."/>
            <person name="De Haan G."/>
            <person name="DeGray S."/>
            <person name="DeMaso C."/>
            <person name="Dhargay N."/>
            <person name="Dooley K."/>
            <person name="Dooley E."/>
            <person name="Doricent M."/>
            <person name="Dorje P."/>
            <person name="Dorjee K."/>
            <person name="Dupes A."/>
            <person name="Elong R."/>
            <person name="Falk J."/>
            <person name="Farina A."/>
            <person name="Faro S."/>
            <person name="Ferguson D."/>
            <person name="Fisher S."/>
            <person name="Foley C.D."/>
            <person name="Franke A."/>
            <person name="Friedrich D."/>
            <person name="Gadbois L."/>
            <person name="Gearin G."/>
            <person name="Gearin C.R."/>
            <person name="Giannoukos G."/>
            <person name="Goode T."/>
            <person name="Graham J."/>
            <person name="Grandbois E."/>
            <person name="Grewal S."/>
            <person name="Gyaltsen K."/>
            <person name="Hafez N."/>
            <person name="Hagos B."/>
            <person name="Hall J."/>
            <person name="Henson C."/>
            <person name="Hollinger A."/>
            <person name="Honan T."/>
            <person name="Huard M.D."/>
            <person name="Hughes L."/>
            <person name="Hurhula B."/>
            <person name="Husby M.E."/>
            <person name="Kamat A."/>
            <person name="Kanga B."/>
            <person name="Kashin S."/>
            <person name="Khazanovich D."/>
            <person name="Kisner P."/>
            <person name="Lance K."/>
            <person name="Lara M."/>
            <person name="Lee W."/>
            <person name="Lennon N."/>
            <person name="Letendre F."/>
            <person name="LeVine R."/>
            <person name="Lipovsky A."/>
            <person name="Liu X."/>
            <person name="Liu J."/>
            <person name="Liu S."/>
            <person name="Lokyitsang T."/>
            <person name="Lokyitsang Y."/>
            <person name="Lubonja R."/>
            <person name="Lui A."/>
            <person name="MacDonald P."/>
            <person name="Magnisalis V."/>
            <person name="Maru K."/>
            <person name="Matthews C."/>
            <person name="McCusker W."/>
            <person name="McDonough S."/>
            <person name="Mehta T."/>
            <person name="Meldrim J."/>
            <person name="Meneus L."/>
            <person name="Mihai O."/>
            <person name="Mihalev A."/>
            <person name="Mihova T."/>
            <person name="Mittelman R."/>
            <person name="Mlenga V."/>
            <person name="Montmayeur A."/>
            <person name="Mulrain L."/>
            <person name="Navidi A."/>
            <person name="Naylor J."/>
            <person name="Negash T."/>
            <person name="Nguyen T."/>
            <person name="Nguyen N."/>
            <person name="Nicol R."/>
            <person name="Norbu C."/>
            <person name="Norbu N."/>
            <person name="Novod N."/>
            <person name="O'Neill B."/>
            <person name="Osman S."/>
            <person name="Markiewicz E."/>
            <person name="Oyono O.L."/>
            <person name="Patti C."/>
            <person name="Phunkhang P."/>
            <person name="Pierre F."/>
            <person name="Priest M."/>
            <person name="Raghuraman S."/>
            <person name="Rege F."/>
            <person name="Reyes R."/>
            <person name="Rise C."/>
            <person name="Rogov P."/>
            <person name="Ross K."/>
            <person name="Ryan E."/>
            <person name="Settipalli S."/>
            <person name="Shea T."/>
            <person name="Sherpa N."/>
            <person name="Shi L."/>
            <person name="Shih D."/>
            <person name="Sparrow T."/>
            <person name="Spaulding J."/>
            <person name="Stalker J."/>
            <person name="Stange-Thomann N."/>
            <person name="Stavropoulos S."/>
            <person name="Stone C."/>
            <person name="Strader C."/>
            <person name="Tesfaye S."/>
            <person name="Thomson T."/>
            <person name="Thoulutsang Y."/>
            <person name="Thoulutsang D."/>
            <person name="Topham K."/>
            <person name="Topping I."/>
            <person name="Tsamla T."/>
            <person name="Vassiliev H."/>
            <person name="Vo A."/>
            <person name="Wangchuk T."/>
            <person name="Wangdi T."/>
            <person name="Weiand M."/>
            <person name="Wilkinson J."/>
            <person name="Wilson A."/>
            <person name="Yadav S."/>
            <person name="Young G."/>
            <person name="Yu Q."/>
            <person name="Zembek L."/>
            <person name="Zhong D."/>
            <person name="Zimmer A."/>
            <person name="Zwirko Z."/>
            <person name="Jaffe D.B."/>
            <person name="Alvarez P."/>
            <person name="Brockman W."/>
            <person name="Butler J."/>
            <person name="Chin C."/>
            <person name="Gnerre S."/>
            <person name="Grabherr M."/>
            <person name="Kleber M."/>
            <person name="Mauceli E."/>
            <person name="MacCallum I."/>
        </authorList>
    </citation>
    <scope>NUCLEOTIDE SEQUENCE [LARGE SCALE GENOMIC DNA]</scope>
    <source>
        <strain evidence="2">Rob3c / Tucson 14021-0248.25</strain>
    </source>
</reference>
<keyword evidence="2" id="KW-1185">Reference proteome</keyword>
<dbReference type="EMBL" id="CH480824">
    <property type="protein sequence ID" value="EDW56810.1"/>
    <property type="molecule type" value="Genomic_DNA"/>
</dbReference>
<dbReference type="Proteomes" id="UP000001292">
    <property type="component" value="Unassembled WGS sequence"/>
</dbReference>
<evidence type="ECO:0000313" key="2">
    <source>
        <dbReference type="Proteomes" id="UP000001292"/>
    </source>
</evidence>
<name>B4I885_DROSE</name>
<dbReference type="PhylomeDB" id="B4I885"/>
<protein>
    <submittedName>
        <fullName evidence="1">GM15932</fullName>
    </submittedName>
</protein>
<dbReference type="KEGG" id="dse:6615571"/>
<accession>B4I885</accession>
<organism evidence="2">
    <name type="scientific">Drosophila sechellia</name>
    <name type="common">Fruit fly</name>
    <dbReference type="NCBI Taxonomy" id="7238"/>
    <lineage>
        <taxon>Eukaryota</taxon>
        <taxon>Metazoa</taxon>
        <taxon>Ecdysozoa</taxon>
        <taxon>Arthropoda</taxon>
        <taxon>Hexapoda</taxon>
        <taxon>Insecta</taxon>
        <taxon>Pterygota</taxon>
        <taxon>Neoptera</taxon>
        <taxon>Endopterygota</taxon>
        <taxon>Diptera</taxon>
        <taxon>Brachycera</taxon>
        <taxon>Muscomorpha</taxon>
        <taxon>Ephydroidea</taxon>
        <taxon>Drosophilidae</taxon>
        <taxon>Drosophila</taxon>
        <taxon>Sophophora</taxon>
    </lineage>
</organism>
<dbReference type="AlphaFoldDB" id="B4I885"/>